<protein>
    <recommendedName>
        <fullName evidence="3">Small CPxCG-related zinc finger protein</fullName>
    </recommendedName>
</protein>
<dbReference type="InterPro" id="IPR055982">
    <property type="entry name" value="DUF7560"/>
</dbReference>
<reference evidence="1 2" key="1">
    <citation type="journal article" date="2013" name="Genome Announc.">
        <title>Draft Genome Sequence of 'Candidatus Halobonum tyrrellensis' Strain G22, Isolated from the Hypersaline Waters of Lake Tyrrell, Australia.</title>
        <authorList>
            <person name="Ugalde J.A."/>
            <person name="Narasingarao P."/>
            <person name="Kuo S."/>
            <person name="Podell S."/>
            <person name="Allen E.E."/>
        </authorList>
    </citation>
    <scope>NUCLEOTIDE SEQUENCE [LARGE SCALE GENOMIC DNA]</scope>
    <source>
        <strain evidence="1 2">G22</strain>
    </source>
</reference>
<sequence>MTHDDEVYAFDCPACGEAVEVDASMREALVSHGCVVCGARVSTRAFSPAASRAR</sequence>
<dbReference type="STRING" id="1324957.K933_00462"/>
<dbReference type="OrthoDB" id="284396at2157"/>
<dbReference type="Proteomes" id="UP000017840">
    <property type="component" value="Unassembled WGS sequence"/>
</dbReference>
<keyword evidence="2" id="KW-1185">Reference proteome</keyword>
<gene>
    <name evidence="1" type="ORF">K933_00462</name>
</gene>
<comment type="caution">
    <text evidence="1">The sequence shown here is derived from an EMBL/GenBank/DDBJ whole genome shotgun (WGS) entry which is preliminary data.</text>
</comment>
<dbReference type="EMBL" id="ASGZ01000002">
    <property type="protein sequence ID" value="ESP89989.1"/>
    <property type="molecule type" value="Genomic_DNA"/>
</dbReference>
<accession>V4HPZ7</accession>
<evidence type="ECO:0000313" key="2">
    <source>
        <dbReference type="Proteomes" id="UP000017840"/>
    </source>
</evidence>
<evidence type="ECO:0008006" key="3">
    <source>
        <dbReference type="Google" id="ProtNLM"/>
    </source>
</evidence>
<evidence type="ECO:0000313" key="1">
    <source>
        <dbReference type="EMBL" id="ESP89989.1"/>
    </source>
</evidence>
<dbReference type="Pfam" id="PF24441">
    <property type="entry name" value="DUF7560"/>
    <property type="match status" value="1"/>
</dbReference>
<name>V4HPZ7_9EURY</name>
<proteinExistence type="predicted"/>
<dbReference type="AlphaFoldDB" id="V4HPZ7"/>
<organism evidence="1 2">
    <name type="scientific">Candidatus Halobonum tyrrellensis G22</name>
    <dbReference type="NCBI Taxonomy" id="1324957"/>
    <lineage>
        <taxon>Archaea</taxon>
        <taxon>Methanobacteriati</taxon>
        <taxon>Methanobacteriota</taxon>
        <taxon>Stenosarchaea group</taxon>
        <taxon>Halobacteria</taxon>
        <taxon>Halobacteriales</taxon>
        <taxon>Haloferacaceae</taxon>
        <taxon>Candidatus Halobonum</taxon>
    </lineage>
</organism>
<dbReference type="RefSeq" id="WP_023392693.1">
    <property type="nucleotide sequence ID" value="NZ_ASGZ01000002.1"/>
</dbReference>